<dbReference type="Pfam" id="PF02104">
    <property type="entry name" value="SURF1"/>
    <property type="match status" value="1"/>
</dbReference>
<dbReference type="PANTHER" id="PTHR23427:SF2">
    <property type="entry name" value="SURFEIT LOCUS PROTEIN 1"/>
    <property type="match status" value="1"/>
</dbReference>
<evidence type="ECO:0000256" key="5">
    <source>
        <dbReference type="ARBA" id="ARBA00023136"/>
    </source>
</evidence>
<evidence type="ECO:0000256" key="3">
    <source>
        <dbReference type="ARBA" id="ARBA00022692"/>
    </source>
</evidence>
<keyword evidence="3 6" id="KW-0812">Transmembrane</keyword>
<reference evidence="7" key="1">
    <citation type="submission" date="2021-04" db="EMBL/GenBank/DDBJ databases">
        <title>The complete genome sequence of Caulobacter sp. S6.</title>
        <authorList>
            <person name="Tang Y."/>
            <person name="Ouyang W."/>
            <person name="Liu Q."/>
            <person name="Huang B."/>
            <person name="Guo Z."/>
            <person name="Lei P."/>
        </authorList>
    </citation>
    <scope>NUCLEOTIDE SEQUENCE</scope>
    <source>
        <strain evidence="7">S6</strain>
    </source>
</reference>
<dbReference type="KEGG" id="caul:KCG34_07240"/>
<evidence type="ECO:0000256" key="1">
    <source>
        <dbReference type="ARBA" id="ARBA00004370"/>
    </source>
</evidence>
<evidence type="ECO:0000256" key="4">
    <source>
        <dbReference type="ARBA" id="ARBA00022989"/>
    </source>
</evidence>
<evidence type="ECO:0000256" key="2">
    <source>
        <dbReference type="ARBA" id="ARBA00007165"/>
    </source>
</evidence>
<dbReference type="AlphaFoldDB" id="A0A975G4L4"/>
<dbReference type="GO" id="GO:0005886">
    <property type="term" value="C:plasma membrane"/>
    <property type="evidence" value="ECO:0007669"/>
    <property type="project" value="UniProtKB-SubCell"/>
</dbReference>
<dbReference type="Proteomes" id="UP000676409">
    <property type="component" value="Chromosome"/>
</dbReference>
<comment type="subcellular location">
    <subcellularLocation>
        <location evidence="6">Cell membrane</location>
        <topology evidence="6">Multi-pass membrane protein</topology>
    </subcellularLocation>
    <subcellularLocation>
        <location evidence="1">Membrane</location>
    </subcellularLocation>
</comment>
<dbReference type="EMBL" id="CP073078">
    <property type="protein sequence ID" value="QUD90694.1"/>
    <property type="molecule type" value="Genomic_DNA"/>
</dbReference>
<dbReference type="InterPro" id="IPR045214">
    <property type="entry name" value="Surf1/Surf4"/>
</dbReference>
<organism evidence="7 8">
    <name type="scientific">Phenylobacterium montanum</name>
    <dbReference type="NCBI Taxonomy" id="2823693"/>
    <lineage>
        <taxon>Bacteria</taxon>
        <taxon>Pseudomonadati</taxon>
        <taxon>Pseudomonadota</taxon>
        <taxon>Alphaproteobacteria</taxon>
        <taxon>Caulobacterales</taxon>
        <taxon>Caulobacteraceae</taxon>
        <taxon>Phenylobacterium</taxon>
    </lineage>
</organism>
<sequence>MAGRARRGVALAMGALLFAGFTALGAWQLQRLAWKLDLIARVAARTEAAPAPPPSPETWSGVTAKRDEYRHVRIAGTFDDRRQTLVQAVTALGPGYWVMTPLATADGYTVLVNRGFVPGPEQAPASAQPHPAAVTGLLRISEPHGGFLRANAPAAGRWYSRDVAAIGQARGLRGLAPYFIDADATPNPGGWPRGGLTVVRFRNPHLAYAMTWFSLAAMVALWGAWPAIEAARRRRAPRTDLSAPDGLRT</sequence>
<keyword evidence="6" id="KW-1003">Cell membrane</keyword>
<comment type="similarity">
    <text evidence="2 6">Belongs to the SURF1 family.</text>
</comment>
<keyword evidence="5 6" id="KW-0472">Membrane</keyword>
<dbReference type="InterPro" id="IPR002994">
    <property type="entry name" value="Surf1/Shy1"/>
</dbReference>
<evidence type="ECO:0000313" key="8">
    <source>
        <dbReference type="Proteomes" id="UP000676409"/>
    </source>
</evidence>
<accession>A0A975G4L4</accession>
<gene>
    <name evidence="7" type="ORF">KCG34_07240</name>
</gene>
<evidence type="ECO:0000313" key="7">
    <source>
        <dbReference type="EMBL" id="QUD90694.1"/>
    </source>
</evidence>
<comment type="caution">
    <text evidence="6">Lacks conserved residue(s) required for the propagation of feature annotation.</text>
</comment>
<dbReference type="CDD" id="cd06662">
    <property type="entry name" value="SURF1"/>
    <property type="match status" value="1"/>
</dbReference>
<keyword evidence="4 6" id="KW-1133">Transmembrane helix</keyword>
<proteinExistence type="inferred from homology"/>
<dbReference type="PANTHER" id="PTHR23427">
    <property type="entry name" value="SURFEIT LOCUS PROTEIN"/>
    <property type="match status" value="1"/>
</dbReference>
<evidence type="ECO:0000256" key="6">
    <source>
        <dbReference type="RuleBase" id="RU363076"/>
    </source>
</evidence>
<dbReference type="PROSITE" id="PS50895">
    <property type="entry name" value="SURF1"/>
    <property type="match status" value="1"/>
</dbReference>
<name>A0A975G4L4_9CAUL</name>
<protein>
    <recommendedName>
        <fullName evidence="6">SURF1-like protein</fullName>
    </recommendedName>
</protein>
<feature type="transmembrane region" description="Helical" evidence="6">
    <location>
        <begin position="206"/>
        <end position="228"/>
    </location>
</feature>
<keyword evidence="8" id="KW-1185">Reference proteome</keyword>